<evidence type="ECO:0000313" key="2">
    <source>
        <dbReference type="Proteomes" id="UP000199501"/>
    </source>
</evidence>
<evidence type="ECO:0000313" key="1">
    <source>
        <dbReference type="EMBL" id="SDC17830.1"/>
    </source>
</evidence>
<dbReference type="RefSeq" id="WP_091447525.1">
    <property type="nucleotide sequence ID" value="NZ_FMZZ01000001.1"/>
</dbReference>
<name>A0A1G6JGH9_9PSEU</name>
<dbReference type="EMBL" id="FMZZ01000001">
    <property type="protein sequence ID" value="SDC17830.1"/>
    <property type="molecule type" value="Genomic_DNA"/>
</dbReference>
<dbReference type="AlphaFoldDB" id="A0A1G6JGH9"/>
<protein>
    <submittedName>
        <fullName evidence="1">Uncharacterized protein</fullName>
    </submittedName>
</protein>
<gene>
    <name evidence="1" type="ORF">SAMN05216174_101395</name>
</gene>
<sequence length="190" mass="21055">MTAHLIDQNHAGRPHALDTNHLDALQMVARGEVGAYGAGAALRHRTDDLGVLMVSALFTLRRDGFIGFGCAEPDPHDGWIRACLTSAGERLLDIWLRRGRHSPDEAARTRDWFVLLRCAQRGDLAMTDTNEVTDRGAPVESRLAARLRELVSAGHLVVGSTRLRNCRMVILSESGRRLHTRLDHSQSGHR</sequence>
<reference evidence="2" key="1">
    <citation type="submission" date="2016-10" db="EMBL/GenBank/DDBJ databases">
        <authorList>
            <person name="Varghese N."/>
            <person name="Submissions S."/>
        </authorList>
    </citation>
    <scope>NUCLEOTIDE SEQUENCE [LARGE SCALE GENOMIC DNA]</scope>
    <source>
        <strain evidence="2">IBRC-M 10403</strain>
    </source>
</reference>
<dbReference type="Proteomes" id="UP000199501">
    <property type="component" value="Unassembled WGS sequence"/>
</dbReference>
<dbReference type="STRING" id="1271860.SAMN05216174_101395"/>
<organism evidence="1 2">
    <name type="scientific">Actinokineospora iranica</name>
    <dbReference type="NCBI Taxonomy" id="1271860"/>
    <lineage>
        <taxon>Bacteria</taxon>
        <taxon>Bacillati</taxon>
        <taxon>Actinomycetota</taxon>
        <taxon>Actinomycetes</taxon>
        <taxon>Pseudonocardiales</taxon>
        <taxon>Pseudonocardiaceae</taxon>
        <taxon>Actinokineospora</taxon>
    </lineage>
</organism>
<keyword evidence="2" id="KW-1185">Reference proteome</keyword>
<proteinExistence type="predicted"/>
<accession>A0A1G6JGH9</accession>
<dbReference type="OrthoDB" id="3674590at2"/>